<evidence type="ECO:0000256" key="3">
    <source>
        <dbReference type="SAM" id="MobiDB-lite"/>
    </source>
</evidence>
<name>A0A8J3EBU7_9PROT</name>
<dbReference type="InterPro" id="IPR046342">
    <property type="entry name" value="CBS_dom_sf"/>
</dbReference>
<dbReference type="PROSITE" id="PS51371">
    <property type="entry name" value="CBS"/>
    <property type="match status" value="2"/>
</dbReference>
<organism evidence="5 6">
    <name type="scientific">Caldovatus sediminis</name>
    <dbReference type="NCBI Taxonomy" id="2041189"/>
    <lineage>
        <taxon>Bacteria</taxon>
        <taxon>Pseudomonadati</taxon>
        <taxon>Pseudomonadota</taxon>
        <taxon>Alphaproteobacteria</taxon>
        <taxon>Acetobacterales</taxon>
        <taxon>Roseomonadaceae</taxon>
        <taxon>Caldovatus</taxon>
    </lineage>
</organism>
<dbReference type="SUPFAM" id="SSF54631">
    <property type="entry name" value="CBS-domain pair"/>
    <property type="match status" value="1"/>
</dbReference>
<evidence type="ECO:0000313" key="5">
    <source>
        <dbReference type="EMBL" id="GGG16841.1"/>
    </source>
</evidence>
<feature type="domain" description="CBS" evidence="4">
    <location>
        <begin position="245"/>
        <end position="301"/>
    </location>
</feature>
<gene>
    <name evidence="5" type="ORF">GCM10010964_01420</name>
</gene>
<feature type="compositionally biased region" description="Polar residues" evidence="3">
    <location>
        <begin position="1"/>
        <end position="12"/>
    </location>
</feature>
<evidence type="ECO:0000259" key="4">
    <source>
        <dbReference type="PROSITE" id="PS51371"/>
    </source>
</evidence>
<dbReference type="InterPro" id="IPR000644">
    <property type="entry name" value="CBS_dom"/>
</dbReference>
<dbReference type="PANTHER" id="PTHR43080:SF2">
    <property type="entry name" value="CBS DOMAIN-CONTAINING PROTEIN"/>
    <property type="match status" value="1"/>
</dbReference>
<dbReference type="PANTHER" id="PTHR43080">
    <property type="entry name" value="CBS DOMAIN-CONTAINING PROTEIN CBSX3, MITOCHONDRIAL"/>
    <property type="match status" value="1"/>
</dbReference>
<keyword evidence="1 2" id="KW-0129">CBS domain</keyword>
<sequence length="376" mass="39875">MTNHSKAQSRQEQASRPRAEATQEREPQQAAGADQAAARRGGSGAAQALQGGAGAVRRGAETFAEAAGQAGEAAEEAALAARETAARAAEGGARLFDDAASELEEIGRRVARAVEETTGEMRRMMVLPQLANGAMREAQQAIGSLVDGVAEANLRIAREIMRLADPSAAFDVQRRLVHEYVEAMMQGSARMVHAARRSAEETLRPMEEQIREACGSRGETRGAGAAWRQQQQHQPPSGQRVAEVMRIGMRMVGPEETVQQAARIMAEENTAVLPVGEEGRLLGIVTGHDLAVRLIAEGRDPARTPVREVMRAKPPCAFADEDAGRAVETMTEEQVPGLPVVSRDDHRFLGVVALADLAAHAASGNGPAAARGGARL</sequence>
<dbReference type="InterPro" id="IPR051257">
    <property type="entry name" value="Diverse_CBS-Domain"/>
</dbReference>
<keyword evidence="6" id="KW-1185">Reference proteome</keyword>
<feature type="compositionally biased region" description="Basic and acidic residues" evidence="3">
    <location>
        <begin position="13"/>
        <end position="27"/>
    </location>
</feature>
<dbReference type="RefSeq" id="WP_188897417.1">
    <property type="nucleotide sequence ID" value="NZ_BMKS01000001.1"/>
</dbReference>
<feature type="region of interest" description="Disordered" evidence="3">
    <location>
        <begin position="1"/>
        <end position="53"/>
    </location>
</feature>
<proteinExistence type="predicted"/>
<dbReference type="Pfam" id="PF00571">
    <property type="entry name" value="CBS"/>
    <property type="match status" value="2"/>
</dbReference>
<evidence type="ECO:0000256" key="2">
    <source>
        <dbReference type="PROSITE-ProRule" id="PRU00703"/>
    </source>
</evidence>
<reference evidence="5 6" key="1">
    <citation type="journal article" date="2014" name="Int. J. Syst. Evol. Microbiol.">
        <title>Complete genome sequence of Corynebacterium casei LMG S-19264T (=DSM 44701T), isolated from a smear-ripened cheese.</title>
        <authorList>
            <consortium name="US DOE Joint Genome Institute (JGI-PGF)"/>
            <person name="Walter F."/>
            <person name="Albersmeier A."/>
            <person name="Kalinowski J."/>
            <person name="Ruckert C."/>
        </authorList>
    </citation>
    <scope>NUCLEOTIDE SEQUENCE [LARGE SCALE GENOMIC DNA]</scope>
    <source>
        <strain evidence="5 6">CGMCC 1.16330</strain>
    </source>
</reference>
<dbReference type="Gene3D" id="3.10.580.10">
    <property type="entry name" value="CBS-domain"/>
    <property type="match status" value="1"/>
</dbReference>
<feature type="domain" description="CBS" evidence="4">
    <location>
        <begin position="310"/>
        <end position="368"/>
    </location>
</feature>
<dbReference type="EMBL" id="BMKS01000001">
    <property type="protein sequence ID" value="GGG16841.1"/>
    <property type="molecule type" value="Genomic_DNA"/>
</dbReference>
<protein>
    <recommendedName>
        <fullName evidence="4">CBS domain-containing protein</fullName>
    </recommendedName>
</protein>
<evidence type="ECO:0000313" key="6">
    <source>
        <dbReference type="Proteomes" id="UP000597507"/>
    </source>
</evidence>
<accession>A0A8J3EBU7</accession>
<comment type="caution">
    <text evidence="5">The sequence shown here is derived from an EMBL/GenBank/DDBJ whole genome shotgun (WGS) entry which is preliminary data.</text>
</comment>
<dbReference type="Proteomes" id="UP000597507">
    <property type="component" value="Unassembled WGS sequence"/>
</dbReference>
<evidence type="ECO:0000256" key="1">
    <source>
        <dbReference type="ARBA" id="ARBA00023122"/>
    </source>
</evidence>
<dbReference type="AlphaFoldDB" id="A0A8J3EBU7"/>
<dbReference type="SMART" id="SM00116">
    <property type="entry name" value="CBS"/>
    <property type="match status" value="2"/>
</dbReference>
<feature type="compositionally biased region" description="Low complexity" evidence="3">
    <location>
        <begin position="28"/>
        <end position="53"/>
    </location>
</feature>